<evidence type="ECO:0000313" key="1">
    <source>
        <dbReference type="EMBL" id="KAK2857881.1"/>
    </source>
</evidence>
<sequence length="535" mass="60535">MCTPAKLRIVFEENDIHKLILPSGIPSTLQDLKCIIKETFNIPDCFTLMYEDMDFGGQFFTLSSVDDVQDKCTLRVVQTEPITLNVSAVEEPILQNESDAISCSSQDTVAYCPSENETSFLSLDSRSSSSQDTVLLSSPESSTPCRSQGWPAKFKIPSFSFDTELLLSEGNKAYQKDGTLLNNPRVTRSVLETLAETIFRFTAYPTGVQIMNVMEMLIEKYPCLKEPGGLNMMGNYRAKLRGSQLSCPELEVNSLKRKKTNEKSCLKGTKRPRKAEVNYLPPFPFGETEETLEKERVDLLKEIQKKNYKKLIGEKMEKTFSYQRLEIINHCPAVKDFKERWPALFCESEIKNEFRRITTVPLEPTFLQTLDLYTPKLLDLFKMKGGDAGIKIRSMLDSLCQRVEDKRDAVIRCLLSYLGESSEELIEAYQDVRRDMIGDSFTNHLMKIVVLGSTTGEEDANIADVVIVIEGTAVLSGCKNLTNACLLLMGFIYSLNLSYPSKLRNTFEVFQKIFLGLDALKFSPKVSSLQRKLLM</sequence>
<name>A0AA88NEN2_TACVA</name>
<comment type="caution">
    <text evidence="1">The sequence shown here is derived from an EMBL/GenBank/DDBJ whole genome shotgun (WGS) entry which is preliminary data.</text>
</comment>
<dbReference type="AlphaFoldDB" id="A0AA88NEN2"/>
<protein>
    <submittedName>
        <fullName evidence="1">Uncharacterized protein</fullName>
    </submittedName>
</protein>
<dbReference type="Proteomes" id="UP001187315">
    <property type="component" value="Unassembled WGS sequence"/>
</dbReference>
<dbReference type="PANTHER" id="PTHR31025">
    <property type="entry name" value="SI:CH211-196P9.1-RELATED"/>
    <property type="match status" value="1"/>
</dbReference>
<gene>
    <name evidence="1" type="ORF">Q7C36_005800</name>
</gene>
<dbReference type="PANTHER" id="PTHR31025:SF31">
    <property type="entry name" value="SI:CH211-166E11.5"/>
    <property type="match status" value="1"/>
</dbReference>
<reference evidence="1" key="1">
    <citation type="submission" date="2023-08" db="EMBL/GenBank/DDBJ databases">
        <title>Pelteobagrus vachellii genome.</title>
        <authorList>
            <person name="Liu H."/>
        </authorList>
    </citation>
    <scope>NUCLEOTIDE SEQUENCE</scope>
    <source>
        <strain evidence="1">PRFRI_2022a</strain>
        <tissue evidence="1">Muscle</tissue>
    </source>
</reference>
<dbReference type="EMBL" id="JAVHJS010000005">
    <property type="protein sequence ID" value="KAK2857881.1"/>
    <property type="molecule type" value="Genomic_DNA"/>
</dbReference>
<organism evidence="1 2">
    <name type="scientific">Tachysurus vachellii</name>
    <name type="common">Darkbarbel catfish</name>
    <name type="synonym">Pelteobagrus vachellii</name>
    <dbReference type="NCBI Taxonomy" id="175792"/>
    <lineage>
        <taxon>Eukaryota</taxon>
        <taxon>Metazoa</taxon>
        <taxon>Chordata</taxon>
        <taxon>Craniata</taxon>
        <taxon>Vertebrata</taxon>
        <taxon>Euteleostomi</taxon>
        <taxon>Actinopterygii</taxon>
        <taxon>Neopterygii</taxon>
        <taxon>Teleostei</taxon>
        <taxon>Ostariophysi</taxon>
        <taxon>Siluriformes</taxon>
        <taxon>Bagridae</taxon>
        <taxon>Tachysurus</taxon>
    </lineage>
</organism>
<proteinExistence type="predicted"/>
<accession>A0AA88NEN2</accession>
<keyword evidence="2" id="KW-1185">Reference proteome</keyword>
<evidence type="ECO:0000313" key="2">
    <source>
        <dbReference type="Proteomes" id="UP001187315"/>
    </source>
</evidence>